<dbReference type="OrthoDB" id="1120850at2"/>
<dbReference type="RefSeq" id="WP_127342903.1">
    <property type="nucleotide sequence ID" value="NZ_RJJX01000004.1"/>
</dbReference>
<dbReference type="Proteomes" id="UP000282985">
    <property type="component" value="Unassembled WGS sequence"/>
</dbReference>
<accession>A0A434AXC5</accession>
<dbReference type="AlphaFoldDB" id="A0A434AXC5"/>
<evidence type="ECO:0008006" key="3">
    <source>
        <dbReference type="Google" id="ProtNLM"/>
    </source>
</evidence>
<keyword evidence="2" id="KW-1185">Reference proteome</keyword>
<dbReference type="Gene3D" id="2.60.40.3080">
    <property type="match status" value="1"/>
</dbReference>
<comment type="caution">
    <text evidence="1">The sequence shown here is derived from an EMBL/GenBank/DDBJ whole genome shotgun (WGS) entry which is preliminary data.</text>
</comment>
<proteinExistence type="predicted"/>
<dbReference type="EMBL" id="RJJX01000004">
    <property type="protein sequence ID" value="RUT79179.1"/>
    <property type="molecule type" value="Genomic_DNA"/>
</dbReference>
<name>A0A434AXC5_9BACT</name>
<evidence type="ECO:0000313" key="2">
    <source>
        <dbReference type="Proteomes" id="UP000282985"/>
    </source>
</evidence>
<gene>
    <name evidence="1" type="ORF">DLK05_05010</name>
</gene>
<protein>
    <recommendedName>
        <fullName evidence="3">T9SS C-terminal target domain-containing protein</fullName>
    </recommendedName>
</protein>
<sequence>MKRKNLNLKGIVLGVILFLGANAAFATGNIRINSYLDTDLSIVSIINPTQAPLRMNITDEAGNLYYSKKVSSATTAQKLFDFSYLEDGVYKIVLNGNEENIEKSFEIVNNKLVAAKVEKDTEKTMFRADANNLFITYLSFDNKDLNISITDEFGNEVFTKSYTSEPTFSKKFNVEALPEGDYKVRLISNNKEYNYAFSK</sequence>
<organism evidence="1 2">
    <name type="scientific">Ancylomarina longa</name>
    <dbReference type="NCBI Taxonomy" id="2487017"/>
    <lineage>
        <taxon>Bacteria</taxon>
        <taxon>Pseudomonadati</taxon>
        <taxon>Bacteroidota</taxon>
        <taxon>Bacteroidia</taxon>
        <taxon>Marinilabiliales</taxon>
        <taxon>Marinifilaceae</taxon>
        <taxon>Ancylomarina</taxon>
    </lineage>
</organism>
<evidence type="ECO:0000313" key="1">
    <source>
        <dbReference type="EMBL" id="RUT79179.1"/>
    </source>
</evidence>
<reference evidence="1 2" key="1">
    <citation type="submission" date="2018-11" db="EMBL/GenBank/DDBJ databases">
        <title>Parancylomarina longa gen. nov., sp. nov., isolated from sediments of southern Okinawa.</title>
        <authorList>
            <person name="Fu T."/>
        </authorList>
    </citation>
    <scope>NUCLEOTIDE SEQUENCE [LARGE SCALE GENOMIC DNA]</scope>
    <source>
        <strain evidence="1 2">T3-2 S1-C</strain>
    </source>
</reference>